<sequence length="189" mass="21078">MLPSIPPASRLIAFDFDFKIITTVNILLPDENNASSLGRRCFSLIFDKISFVDCLRAPDPINKQIIPILRGLLSGTITENYSERSHLITKKFYFSINFQILFPFDSIFFRLHLSLSCSSTSKSLKKLSNVSEGGSTSTPSFVMFVSILFWNSESMVELGVGTSFVEFNSVCNDEDNVAFSLITVSDSLT</sequence>
<dbReference type="Proteomes" id="UP000475862">
    <property type="component" value="Unassembled WGS sequence"/>
</dbReference>
<evidence type="ECO:0000313" key="1">
    <source>
        <dbReference type="EMBL" id="KAE9524045.1"/>
    </source>
</evidence>
<proteinExistence type="predicted"/>
<evidence type="ECO:0000313" key="2">
    <source>
        <dbReference type="Proteomes" id="UP000475862"/>
    </source>
</evidence>
<gene>
    <name evidence="1" type="ORF">AGLY_015526</name>
</gene>
<dbReference type="EMBL" id="VYZN01000073">
    <property type="protein sequence ID" value="KAE9524045.1"/>
    <property type="molecule type" value="Genomic_DNA"/>
</dbReference>
<protein>
    <submittedName>
        <fullName evidence="1">Uncharacterized protein</fullName>
    </submittedName>
</protein>
<comment type="caution">
    <text evidence="1">The sequence shown here is derived from an EMBL/GenBank/DDBJ whole genome shotgun (WGS) entry which is preliminary data.</text>
</comment>
<accession>A0A6G0T118</accession>
<organism evidence="1 2">
    <name type="scientific">Aphis glycines</name>
    <name type="common">Soybean aphid</name>
    <dbReference type="NCBI Taxonomy" id="307491"/>
    <lineage>
        <taxon>Eukaryota</taxon>
        <taxon>Metazoa</taxon>
        <taxon>Ecdysozoa</taxon>
        <taxon>Arthropoda</taxon>
        <taxon>Hexapoda</taxon>
        <taxon>Insecta</taxon>
        <taxon>Pterygota</taxon>
        <taxon>Neoptera</taxon>
        <taxon>Paraneoptera</taxon>
        <taxon>Hemiptera</taxon>
        <taxon>Sternorrhyncha</taxon>
        <taxon>Aphidomorpha</taxon>
        <taxon>Aphidoidea</taxon>
        <taxon>Aphididae</taxon>
        <taxon>Aphidini</taxon>
        <taxon>Aphis</taxon>
        <taxon>Aphis</taxon>
    </lineage>
</organism>
<name>A0A6G0T118_APHGL</name>
<dbReference type="AlphaFoldDB" id="A0A6G0T118"/>
<keyword evidence="2" id="KW-1185">Reference proteome</keyword>
<reference evidence="1 2" key="1">
    <citation type="submission" date="2019-08" db="EMBL/GenBank/DDBJ databases">
        <title>The genome of the soybean aphid Biotype 1, its phylome, world population structure and adaptation to the North American continent.</title>
        <authorList>
            <person name="Giordano R."/>
            <person name="Donthu R.K."/>
            <person name="Hernandez A.G."/>
            <person name="Wright C.L."/>
            <person name="Zimin A.V."/>
        </authorList>
    </citation>
    <scope>NUCLEOTIDE SEQUENCE [LARGE SCALE GENOMIC DNA]</scope>
    <source>
        <tissue evidence="1">Whole aphids</tissue>
    </source>
</reference>